<evidence type="ECO:0000313" key="1">
    <source>
        <dbReference type="EMBL" id="CAE0520264.1"/>
    </source>
</evidence>
<proteinExistence type="predicted"/>
<dbReference type="AlphaFoldDB" id="A0A7S3RCL0"/>
<protein>
    <submittedName>
        <fullName evidence="1">Uncharacterized protein</fullName>
    </submittedName>
</protein>
<organism evidence="1">
    <name type="scientific">Strombidinopsis acuminata</name>
    <dbReference type="NCBI Taxonomy" id="141414"/>
    <lineage>
        <taxon>Eukaryota</taxon>
        <taxon>Sar</taxon>
        <taxon>Alveolata</taxon>
        <taxon>Ciliophora</taxon>
        <taxon>Intramacronucleata</taxon>
        <taxon>Spirotrichea</taxon>
        <taxon>Choreotrichia</taxon>
        <taxon>Choreotrichida</taxon>
        <taxon>Strombidinopsidae</taxon>
        <taxon>Strombidinopsis</taxon>
    </lineage>
</organism>
<dbReference type="EMBL" id="HBIQ01003682">
    <property type="protein sequence ID" value="CAE0520264.1"/>
    <property type="molecule type" value="Transcribed_RNA"/>
</dbReference>
<accession>A0A7S3RCL0</accession>
<name>A0A7S3RCL0_9SPIT</name>
<sequence length="110" mass="12518">MTQANEVSKTQRAQDVKYKTQEYKSLDATIAELSEDRATSSTELAAVSEYYAKLKERCVAKPETYEERKKRRQAEIAGLKEALAILEDETAFVQMPRKRRGNMRGTLAAQ</sequence>
<gene>
    <name evidence="1" type="ORF">SACU0126_LOCUS1387</name>
</gene>
<reference evidence="1" key="1">
    <citation type="submission" date="2021-01" db="EMBL/GenBank/DDBJ databases">
        <authorList>
            <person name="Corre E."/>
            <person name="Pelletier E."/>
            <person name="Niang G."/>
            <person name="Scheremetjew M."/>
            <person name="Finn R."/>
            <person name="Kale V."/>
            <person name="Holt S."/>
            <person name="Cochrane G."/>
            <person name="Meng A."/>
            <person name="Brown T."/>
            <person name="Cohen L."/>
        </authorList>
    </citation>
    <scope>NUCLEOTIDE SEQUENCE</scope>
    <source>
        <strain evidence="1">SPMC142</strain>
    </source>
</reference>